<dbReference type="InterPro" id="IPR020846">
    <property type="entry name" value="MFS_dom"/>
</dbReference>
<name>A0A194PLC9_PAPXU</name>
<dbReference type="AlphaFoldDB" id="A0A194PLC9"/>
<feature type="transmembrane region" description="Helical" evidence="5">
    <location>
        <begin position="83"/>
        <end position="105"/>
    </location>
</feature>
<reference evidence="7 8" key="1">
    <citation type="journal article" date="2015" name="Nat. Commun.">
        <title>Outbred genome sequencing and CRISPR/Cas9 gene editing in butterflies.</title>
        <authorList>
            <person name="Li X."/>
            <person name="Fan D."/>
            <person name="Zhang W."/>
            <person name="Liu G."/>
            <person name="Zhang L."/>
            <person name="Zhao L."/>
            <person name="Fang X."/>
            <person name="Chen L."/>
            <person name="Dong Y."/>
            <person name="Chen Y."/>
            <person name="Ding Y."/>
            <person name="Zhao R."/>
            <person name="Feng M."/>
            <person name="Zhu Y."/>
            <person name="Feng Y."/>
            <person name="Jiang X."/>
            <person name="Zhu D."/>
            <person name="Xiang H."/>
            <person name="Feng X."/>
            <person name="Li S."/>
            <person name="Wang J."/>
            <person name="Zhang G."/>
            <person name="Kronforst M.R."/>
            <person name="Wang W."/>
        </authorList>
    </citation>
    <scope>NUCLEOTIDE SEQUENCE [LARGE SCALE GENOMIC DNA]</scope>
    <source>
        <strain evidence="7">Ya'a_city_454_Px</strain>
        <tissue evidence="7">Whole body</tissue>
    </source>
</reference>
<sequence length="444" mass="49262">MGVIFYAPRVSYICADTNAETCPCSKPIYDTSVFTNTITMEWNLICKKKWLANLTQTLFQVGVLFGSVFFGMAADRYGRRNPCIVAVIIQLTMSMASAYATNYVFFCITRIFIGSAVGGTMVTTFVILMEFIGNKNRDVISALYHVPFNIGHMMLPLIAYYYRDYKKFLLVVSIPSAIPLCYFCFLPESARWLIAVNRTDEAIAILKKEAKISKRQVDIHKEVATYAKTLTGPNAQKGNLADLFRTPNLRRNIICMSFNWMTCSYCFYGVTQYVGHLSGNIFINVAASGGVALFGAFTSIPLMRACARKTVVVLFHFLCAACLFALMFVPEGNLSVILACTGVVSSFIVFVVVYLYCSELFPTVVRNAAVGFSSMMARVGSMVAPFVINGADIAHWLPPLAFAILPLVACWVTFLLPETKDCELLTTLEEGENFGKNIANKPKK</sequence>
<feature type="transmembrane region" description="Helical" evidence="5">
    <location>
        <begin position="168"/>
        <end position="186"/>
    </location>
</feature>
<dbReference type="GO" id="GO:0022857">
    <property type="term" value="F:transmembrane transporter activity"/>
    <property type="evidence" value="ECO:0007669"/>
    <property type="project" value="InterPro"/>
</dbReference>
<feature type="transmembrane region" description="Helical" evidence="5">
    <location>
        <begin position="111"/>
        <end position="131"/>
    </location>
</feature>
<dbReference type="Gene3D" id="1.20.1250.20">
    <property type="entry name" value="MFS general substrate transporter like domains"/>
    <property type="match status" value="1"/>
</dbReference>
<evidence type="ECO:0000313" key="8">
    <source>
        <dbReference type="Proteomes" id="UP000053268"/>
    </source>
</evidence>
<evidence type="ECO:0000256" key="2">
    <source>
        <dbReference type="ARBA" id="ARBA00022692"/>
    </source>
</evidence>
<dbReference type="STRING" id="66420.A0A194PLC9"/>
<dbReference type="Pfam" id="PF00083">
    <property type="entry name" value="Sugar_tr"/>
    <property type="match status" value="1"/>
</dbReference>
<feature type="transmembrane region" description="Helical" evidence="5">
    <location>
        <begin position="310"/>
        <end position="329"/>
    </location>
</feature>
<feature type="transmembrane region" description="Helical" evidence="5">
    <location>
        <begin position="335"/>
        <end position="356"/>
    </location>
</feature>
<evidence type="ECO:0000256" key="3">
    <source>
        <dbReference type="ARBA" id="ARBA00022989"/>
    </source>
</evidence>
<proteinExistence type="predicted"/>
<organism evidence="7 8">
    <name type="scientific">Papilio xuthus</name>
    <name type="common">Asian swallowtail butterfly</name>
    <dbReference type="NCBI Taxonomy" id="66420"/>
    <lineage>
        <taxon>Eukaryota</taxon>
        <taxon>Metazoa</taxon>
        <taxon>Ecdysozoa</taxon>
        <taxon>Arthropoda</taxon>
        <taxon>Hexapoda</taxon>
        <taxon>Insecta</taxon>
        <taxon>Pterygota</taxon>
        <taxon>Neoptera</taxon>
        <taxon>Endopterygota</taxon>
        <taxon>Lepidoptera</taxon>
        <taxon>Glossata</taxon>
        <taxon>Ditrysia</taxon>
        <taxon>Papilionoidea</taxon>
        <taxon>Papilionidae</taxon>
        <taxon>Papilioninae</taxon>
        <taxon>Papilio</taxon>
    </lineage>
</organism>
<dbReference type="InterPro" id="IPR005828">
    <property type="entry name" value="MFS_sugar_transport-like"/>
</dbReference>
<dbReference type="EMBL" id="KQ459600">
    <property type="protein sequence ID" value="KPI94132.1"/>
    <property type="molecule type" value="Genomic_DNA"/>
</dbReference>
<accession>A0A194PLC9</accession>
<dbReference type="InterPro" id="IPR036259">
    <property type="entry name" value="MFS_trans_sf"/>
</dbReference>
<feature type="transmembrane region" description="Helical" evidence="5">
    <location>
        <begin position="50"/>
        <end position="71"/>
    </location>
</feature>
<dbReference type="SUPFAM" id="SSF103473">
    <property type="entry name" value="MFS general substrate transporter"/>
    <property type="match status" value="1"/>
</dbReference>
<feature type="transmembrane region" description="Helical" evidence="5">
    <location>
        <begin position="143"/>
        <end position="162"/>
    </location>
</feature>
<protein>
    <submittedName>
        <fullName evidence="7">Organic cation transporter protein</fullName>
    </submittedName>
</protein>
<dbReference type="PANTHER" id="PTHR24064">
    <property type="entry name" value="SOLUTE CARRIER FAMILY 22 MEMBER"/>
    <property type="match status" value="1"/>
</dbReference>
<feature type="transmembrane region" description="Helical" evidence="5">
    <location>
        <begin position="368"/>
        <end position="388"/>
    </location>
</feature>
<comment type="subcellular location">
    <subcellularLocation>
        <location evidence="1">Membrane</location>
        <topology evidence="1">Multi-pass membrane protein</topology>
    </subcellularLocation>
</comment>
<evidence type="ECO:0000256" key="5">
    <source>
        <dbReference type="SAM" id="Phobius"/>
    </source>
</evidence>
<feature type="transmembrane region" description="Helical" evidence="5">
    <location>
        <begin position="394"/>
        <end position="416"/>
    </location>
</feature>
<feature type="domain" description="Major facilitator superfamily (MFS) profile" evidence="6">
    <location>
        <begin position="1"/>
        <end position="421"/>
    </location>
</feature>
<evidence type="ECO:0000259" key="6">
    <source>
        <dbReference type="PROSITE" id="PS50850"/>
    </source>
</evidence>
<evidence type="ECO:0000313" key="7">
    <source>
        <dbReference type="EMBL" id="KPI94132.1"/>
    </source>
</evidence>
<dbReference type="PROSITE" id="PS50850">
    <property type="entry name" value="MFS"/>
    <property type="match status" value="1"/>
</dbReference>
<keyword evidence="8" id="KW-1185">Reference proteome</keyword>
<dbReference type="Proteomes" id="UP000053268">
    <property type="component" value="Unassembled WGS sequence"/>
</dbReference>
<keyword evidence="4 5" id="KW-0472">Membrane</keyword>
<feature type="transmembrane region" description="Helical" evidence="5">
    <location>
        <begin position="281"/>
        <end position="303"/>
    </location>
</feature>
<keyword evidence="2 5" id="KW-0812">Transmembrane</keyword>
<evidence type="ECO:0000256" key="4">
    <source>
        <dbReference type="ARBA" id="ARBA00023136"/>
    </source>
</evidence>
<gene>
    <name evidence="7" type="ORF">RR46_06583</name>
</gene>
<dbReference type="GO" id="GO:0016020">
    <property type="term" value="C:membrane"/>
    <property type="evidence" value="ECO:0007669"/>
    <property type="project" value="UniProtKB-SubCell"/>
</dbReference>
<keyword evidence="3 5" id="KW-1133">Transmembrane helix</keyword>
<evidence type="ECO:0000256" key="1">
    <source>
        <dbReference type="ARBA" id="ARBA00004141"/>
    </source>
</evidence>
<dbReference type="CDD" id="cd17317">
    <property type="entry name" value="MFS_SLC22"/>
    <property type="match status" value="1"/>
</dbReference>